<dbReference type="PANTHER" id="PTHR43857:SF1">
    <property type="entry name" value="YJGH FAMILY PROTEIN"/>
    <property type="match status" value="1"/>
</dbReference>
<dbReference type="Pfam" id="PF01042">
    <property type="entry name" value="Ribonuc_L-PSP"/>
    <property type="match status" value="1"/>
</dbReference>
<sequence length="126" mass="13155">MKNRIFSGAPSEEFAGYAKAVIDGPTIYVSGTLGQDPVTGAMPEDAGQQARNALASIAATLEKADAGLKNAVACRVYITDAAFLKDVAVVLGETFRDIRPTNTLLICQIPTPGAKVEIEVTASTRA</sequence>
<dbReference type="InterPro" id="IPR035959">
    <property type="entry name" value="RutC-like_sf"/>
</dbReference>
<accession>A0A942DZD5</accession>
<dbReference type="InterPro" id="IPR006175">
    <property type="entry name" value="YjgF/YER057c/UK114"/>
</dbReference>
<keyword evidence="2" id="KW-1185">Reference proteome</keyword>
<dbReference type="PANTHER" id="PTHR43857">
    <property type="entry name" value="BLR7761 PROTEIN"/>
    <property type="match status" value="1"/>
</dbReference>
<dbReference type="AlphaFoldDB" id="A0A942DZD5"/>
<dbReference type="EMBL" id="JAGWCR010000008">
    <property type="protein sequence ID" value="MBS3650218.1"/>
    <property type="molecule type" value="Genomic_DNA"/>
</dbReference>
<dbReference type="RefSeq" id="WP_188255766.1">
    <property type="nucleotide sequence ID" value="NZ_JABVCF010000008.1"/>
</dbReference>
<evidence type="ECO:0000313" key="1">
    <source>
        <dbReference type="EMBL" id="MBS3650218.1"/>
    </source>
</evidence>
<gene>
    <name evidence="1" type="ORF">KEU06_16515</name>
</gene>
<dbReference type="Gene3D" id="3.30.1330.40">
    <property type="entry name" value="RutC-like"/>
    <property type="match status" value="1"/>
</dbReference>
<dbReference type="SUPFAM" id="SSF55298">
    <property type="entry name" value="YjgF-like"/>
    <property type="match status" value="1"/>
</dbReference>
<comment type="caution">
    <text evidence="1">The sequence shown here is derived from an EMBL/GenBank/DDBJ whole genome shotgun (WGS) entry which is preliminary data.</text>
</comment>
<protein>
    <submittedName>
        <fullName evidence="1">RidA family protein</fullName>
    </submittedName>
</protein>
<evidence type="ECO:0000313" key="2">
    <source>
        <dbReference type="Proteomes" id="UP000680348"/>
    </source>
</evidence>
<dbReference type="Proteomes" id="UP000680348">
    <property type="component" value="Unassembled WGS sequence"/>
</dbReference>
<reference evidence="1" key="1">
    <citation type="submission" date="2021-04" db="EMBL/GenBank/DDBJ databases">
        <title>Pseudaminobacter soli sp. nov., isolated from paddy soil contaminated by heavy metals.</title>
        <authorList>
            <person name="Zhang K."/>
        </authorList>
    </citation>
    <scope>NUCLEOTIDE SEQUENCE</scope>
    <source>
        <strain evidence="1">19-2017</strain>
    </source>
</reference>
<dbReference type="CDD" id="cd06154">
    <property type="entry name" value="YjgF_YER057c_UK114_like_6"/>
    <property type="match status" value="1"/>
</dbReference>
<organism evidence="1 2">
    <name type="scientific">Pseudaminobacter soli</name>
    <name type="common">ex Zhang et al. 2022</name>
    <dbReference type="NCBI Taxonomy" id="2831468"/>
    <lineage>
        <taxon>Bacteria</taxon>
        <taxon>Pseudomonadati</taxon>
        <taxon>Pseudomonadota</taxon>
        <taxon>Alphaproteobacteria</taxon>
        <taxon>Hyphomicrobiales</taxon>
        <taxon>Phyllobacteriaceae</taxon>
        <taxon>Pseudaminobacter</taxon>
    </lineage>
</organism>
<name>A0A942DZD5_9HYPH</name>
<proteinExistence type="predicted"/>